<feature type="active site" evidence="4">
    <location>
        <position position="154"/>
    </location>
</feature>
<dbReference type="GO" id="GO:0000455">
    <property type="term" value="P:enzyme-directed rRNA pseudouridine synthesis"/>
    <property type="evidence" value="ECO:0007669"/>
    <property type="project" value="TreeGrafter"/>
</dbReference>
<evidence type="ECO:0000256" key="4">
    <source>
        <dbReference type="PIRSR" id="PIRSR606225-1"/>
    </source>
</evidence>
<dbReference type="GO" id="GO:0160140">
    <property type="term" value="F:23S rRNA pseudouridine(1911/1915/1917) synthase activity"/>
    <property type="evidence" value="ECO:0007669"/>
    <property type="project" value="UniProtKB-EC"/>
</dbReference>
<dbReference type="PROSITE" id="PS01129">
    <property type="entry name" value="PSI_RLU"/>
    <property type="match status" value="1"/>
</dbReference>
<evidence type="ECO:0000313" key="7">
    <source>
        <dbReference type="EMBL" id="SEA85045.1"/>
    </source>
</evidence>
<dbReference type="Gene3D" id="3.30.2350.10">
    <property type="entry name" value="Pseudouridine synthase"/>
    <property type="match status" value="1"/>
</dbReference>
<dbReference type="SUPFAM" id="SSF55174">
    <property type="entry name" value="Alpha-L RNA-binding motif"/>
    <property type="match status" value="1"/>
</dbReference>
<dbReference type="EMBL" id="FNQM01000014">
    <property type="protein sequence ID" value="SEA85045.1"/>
    <property type="molecule type" value="Genomic_DNA"/>
</dbReference>
<dbReference type="PANTHER" id="PTHR21600:SF44">
    <property type="entry name" value="RIBOSOMAL LARGE SUBUNIT PSEUDOURIDINE SYNTHASE D"/>
    <property type="match status" value="1"/>
</dbReference>
<dbReference type="Gene3D" id="3.10.290.10">
    <property type="entry name" value="RNA-binding S4 domain"/>
    <property type="match status" value="1"/>
</dbReference>
<proteinExistence type="inferred from homology"/>
<evidence type="ECO:0000256" key="2">
    <source>
        <dbReference type="ARBA" id="ARBA00023235"/>
    </source>
</evidence>
<dbReference type="NCBIfam" id="TIGR00005">
    <property type="entry name" value="rluA_subfam"/>
    <property type="match status" value="1"/>
</dbReference>
<dbReference type="STRING" id="89524.SAMN05444370_11445"/>
<dbReference type="InterPro" id="IPR006224">
    <property type="entry name" value="PsdUridine_synth_RluA-like_CS"/>
</dbReference>
<dbReference type="Proteomes" id="UP000198703">
    <property type="component" value="Unassembled WGS sequence"/>
</dbReference>
<dbReference type="GO" id="GO:0003723">
    <property type="term" value="F:RNA binding"/>
    <property type="evidence" value="ECO:0007669"/>
    <property type="project" value="InterPro"/>
</dbReference>
<keyword evidence="8" id="KW-1185">Reference proteome</keyword>
<name>A0A1H4EJ55_9RHOB</name>
<dbReference type="PANTHER" id="PTHR21600">
    <property type="entry name" value="MITOCHONDRIAL RNA PSEUDOURIDINE SYNTHASE"/>
    <property type="match status" value="1"/>
</dbReference>
<evidence type="ECO:0000313" key="8">
    <source>
        <dbReference type="Proteomes" id="UP000198703"/>
    </source>
</evidence>
<reference evidence="7 8" key="1">
    <citation type="submission" date="2016-10" db="EMBL/GenBank/DDBJ databases">
        <authorList>
            <person name="de Groot N.N."/>
        </authorList>
    </citation>
    <scope>NUCLEOTIDE SEQUENCE [LARGE SCALE GENOMIC DNA]</scope>
    <source>
        <strain evidence="7 8">DSM 15345</strain>
    </source>
</reference>
<dbReference type="CDD" id="cd00165">
    <property type="entry name" value="S4"/>
    <property type="match status" value="1"/>
</dbReference>
<protein>
    <recommendedName>
        <fullName evidence="5">Pseudouridine synthase</fullName>
        <ecNumber evidence="5">5.4.99.-</ecNumber>
    </recommendedName>
</protein>
<organism evidence="7 8">
    <name type="scientific">Rubrimonas cliftonensis</name>
    <dbReference type="NCBI Taxonomy" id="89524"/>
    <lineage>
        <taxon>Bacteria</taxon>
        <taxon>Pseudomonadati</taxon>
        <taxon>Pseudomonadota</taxon>
        <taxon>Alphaproteobacteria</taxon>
        <taxon>Rhodobacterales</taxon>
        <taxon>Paracoccaceae</taxon>
        <taxon>Rubrimonas</taxon>
    </lineage>
</organism>
<gene>
    <name evidence="7" type="ORF">SAMN05444370_11445</name>
</gene>
<dbReference type="SUPFAM" id="SSF55120">
    <property type="entry name" value="Pseudouridine synthase"/>
    <property type="match status" value="1"/>
</dbReference>
<feature type="domain" description="Pseudouridine synthase RsuA/RluA-like" evidence="6">
    <location>
        <begin position="104"/>
        <end position="279"/>
    </location>
</feature>
<dbReference type="InterPro" id="IPR020103">
    <property type="entry name" value="PsdUridine_synth_cat_dom_sf"/>
</dbReference>
<sequence length="344" mass="35706">MEAWSDDDGDDAAPEGAASLTLTVAAPARLDKALADAQARFSRSRISQLIAAGAVRDASGAVASNPALKARAGEVYTLTPPPIAPATPAPEAIPLDIAHEDAALIVVNKPAGMVVHPAPGAERGTLVAALLHHCGASLSGVGGVARPGIVHRIDKETSGLLVVAKTDAAHAALSAQFAAHDLERSYLAVVRGAPDRADARLAGLPAVSFEPGGIIRVEAALARSRSDRKKIAVDATGRRAVTRVETVERFGPAGKAVAALLRCRLETGRTHQIRVHLSHVGHPLAGDQTYGRGRGGHALLDGFPRQALHAATLGFRHPDDGRPVRFQAAPPDDLAHLIVSLRKL</sequence>
<dbReference type="InterPro" id="IPR050188">
    <property type="entry name" value="RluA_PseudoU_synthase"/>
</dbReference>
<accession>A0A1H4EJ55</accession>
<comment type="catalytic activity">
    <reaction evidence="3">
        <text>uridine(1911/1915/1917) in 23S rRNA = pseudouridine(1911/1915/1917) in 23S rRNA</text>
        <dbReference type="Rhea" id="RHEA:42524"/>
        <dbReference type="Rhea" id="RHEA-COMP:10097"/>
        <dbReference type="Rhea" id="RHEA-COMP:10098"/>
        <dbReference type="ChEBI" id="CHEBI:65314"/>
        <dbReference type="ChEBI" id="CHEBI:65315"/>
        <dbReference type="EC" id="5.4.99.23"/>
    </reaction>
</comment>
<dbReference type="CDD" id="cd02869">
    <property type="entry name" value="PseudoU_synth_RluA_like"/>
    <property type="match status" value="1"/>
</dbReference>
<keyword evidence="2 5" id="KW-0413">Isomerase</keyword>
<comment type="similarity">
    <text evidence="1 5">Belongs to the pseudouridine synthase RluA family.</text>
</comment>
<evidence type="ECO:0000256" key="5">
    <source>
        <dbReference type="RuleBase" id="RU362028"/>
    </source>
</evidence>
<comment type="catalytic activity">
    <reaction evidence="5">
        <text>a uridine in RNA = a pseudouridine in RNA</text>
        <dbReference type="Rhea" id="RHEA:48348"/>
        <dbReference type="Rhea" id="RHEA-COMP:12068"/>
        <dbReference type="Rhea" id="RHEA-COMP:12069"/>
        <dbReference type="ChEBI" id="CHEBI:65314"/>
        <dbReference type="ChEBI" id="CHEBI:65315"/>
    </reaction>
</comment>
<dbReference type="AlphaFoldDB" id="A0A1H4EJ55"/>
<dbReference type="Pfam" id="PF00849">
    <property type="entry name" value="PseudoU_synth_2"/>
    <property type="match status" value="1"/>
</dbReference>
<evidence type="ECO:0000259" key="6">
    <source>
        <dbReference type="Pfam" id="PF00849"/>
    </source>
</evidence>
<evidence type="ECO:0000256" key="3">
    <source>
        <dbReference type="ARBA" id="ARBA00036882"/>
    </source>
</evidence>
<dbReference type="InterPro" id="IPR006225">
    <property type="entry name" value="PsdUridine_synth_RluC/D"/>
</dbReference>
<evidence type="ECO:0000256" key="1">
    <source>
        <dbReference type="ARBA" id="ARBA00010876"/>
    </source>
</evidence>
<dbReference type="InterPro" id="IPR036986">
    <property type="entry name" value="S4_RNA-bd_sf"/>
</dbReference>
<dbReference type="InterPro" id="IPR006145">
    <property type="entry name" value="PsdUridine_synth_RsuA/RluA"/>
</dbReference>
<comment type="function">
    <text evidence="5">Responsible for synthesis of pseudouridine from uracil.</text>
</comment>
<dbReference type="EC" id="5.4.99.-" evidence="5"/>
<dbReference type="OrthoDB" id="9807829at2"/>